<dbReference type="OrthoDB" id="3782456at2759"/>
<comment type="caution">
    <text evidence="1">The sequence shown here is derived from an EMBL/GenBank/DDBJ whole genome shotgun (WGS) entry which is preliminary data.</text>
</comment>
<dbReference type="EMBL" id="MU007057">
    <property type="protein sequence ID" value="KAF2427836.1"/>
    <property type="molecule type" value="Genomic_DNA"/>
</dbReference>
<organism evidence="1 2">
    <name type="scientific">Tothia fuscella</name>
    <dbReference type="NCBI Taxonomy" id="1048955"/>
    <lineage>
        <taxon>Eukaryota</taxon>
        <taxon>Fungi</taxon>
        <taxon>Dikarya</taxon>
        <taxon>Ascomycota</taxon>
        <taxon>Pezizomycotina</taxon>
        <taxon>Dothideomycetes</taxon>
        <taxon>Pleosporomycetidae</taxon>
        <taxon>Venturiales</taxon>
        <taxon>Cylindrosympodiaceae</taxon>
        <taxon>Tothia</taxon>
    </lineage>
</organism>
<name>A0A9P4NNB2_9PEZI</name>
<sequence length="407" mass="47245">MDLLPIDLPLPSQISLTPRPEIPFSIYLKQAATSKHKQALFQPYTRLPVELQLKILESCDAPTTFRLMQTSSGIRKTATKLFWSHEDPWYYILSTDIDVTEERAPDSVSWDSQFVKHIEQVEIGFKIESAPPTHAFPRNTLGGSVLTPWADNADQFRAVFQRGFPSAKRVIISLRDARWMHPPTQIPRALCTIARAFTPHYTVFIALPSRPSLMMDFDAESLETNQCPATERKYYQHFLEEAAAMEYLRHELYEKYHFGGPEQIPFACPRNDCDIEFKTAAEWRDHMNTYQYQDHDRLVEIGKDGRLDYTSRLPAEIEDTLIAKELEIDEAMKRSVCEKIQLVELYGEKGSEQRRLYEEQFLDQLKHDPACKSQDDLKGSVLFRRLQWEWDRYDETGVKRGDRSSAG</sequence>
<protein>
    <recommendedName>
        <fullName evidence="3">F-box domain-containing protein</fullName>
    </recommendedName>
</protein>
<reference evidence="1" key="1">
    <citation type="journal article" date="2020" name="Stud. Mycol.">
        <title>101 Dothideomycetes genomes: a test case for predicting lifestyles and emergence of pathogens.</title>
        <authorList>
            <person name="Haridas S."/>
            <person name="Albert R."/>
            <person name="Binder M."/>
            <person name="Bloem J."/>
            <person name="Labutti K."/>
            <person name="Salamov A."/>
            <person name="Andreopoulos B."/>
            <person name="Baker S."/>
            <person name="Barry K."/>
            <person name="Bills G."/>
            <person name="Bluhm B."/>
            <person name="Cannon C."/>
            <person name="Castanera R."/>
            <person name="Culley D."/>
            <person name="Daum C."/>
            <person name="Ezra D."/>
            <person name="Gonzalez J."/>
            <person name="Henrissat B."/>
            <person name="Kuo A."/>
            <person name="Liang C."/>
            <person name="Lipzen A."/>
            <person name="Lutzoni F."/>
            <person name="Magnuson J."/>
            <person name="Mondo S."/>
            <person name="Nolan M."/>
            <person name="Ohm R."/>
            <person name="Pangilinan J."/>
            <person name="Park H.-J."/>
            <person name="Ramirez L."/>
            <person name="Alfaro M."/>
            <person name="Sun H."/>
            <person name="Tritt A."/>
            <person name="Yoshinaga Y."/>
            <person name="Zwiers L.-H."/>
            <person name="Turgeon B."/>
            <person name="Goodwin S."/>
            <person name="Spatafora J."/>
            <person name="Crous P."/>
            <person name="Grigoriev I."/>
        </authorList>
    </citation>
    <scope>NUCLEOTIDE SEQUENCE</scope>
    <source>
        <strain evidence="1">CBS 130266</strain>
    </source>
</reference>
<keyword evidence="2" id="KW-1185">Reference proteome</keyword>
<evidence type="ECO:0000313" key="1">
    <source>
        <dbReference type="EMBL" id="KAF2427836.1"/>
    </source>
</evidence>
<dbReference type="AlphaFoldDB" id="A0A9P4NNB2"/>
<evidence type="ECO:0008006" key="3">
    <source>
        <dbReference type="Google" id="ProtNLM"/>
    </source>
</evidence>
<gene>
    <name evidence="1" type="ORF">EJ08DRAFT_735867</name>
</gene>
<proteinExistence type="predicted"/>
<accession>A0A9P4NNB2</accession>
<dbReference type="Proteomes" id="UP000800235">
    <property type="component" value="Unassembled WGS sequence"/>
</dbReference>
<evidence type="ECO:0000313" key="2">
    <source>
        <dbReference type="Proteomes" id="UP000800235"/>
    </source>
</evidence>